<evidence type="ECO:0000313" key="2">
    <source>
        <dbReference type="Proteomes" id="UP001157034"/>
    </source>
</evidence>
<comment type="caution">
    <text evidence="1">The sequence shown here is derived from an EMBL/GenBank/DDBJ whole genome shotgun (WGS) entry which is preliminary data.</text>
</comment>
<evidence type="ECO:0000313" key="1">
    <source>
        <dbReference type="EMBL" id="GMA93513.1"/>
    </source>
</evidence>
<sequence>MLDAALALLRTGDWRVGIGIGRVRLPLPDVTRAVGGSAFVNARSGVEEARRHPYGCVVIADDARQTATIQPLIDLLLYFRGRRTDPGWEMWDLMEGGLSQKDAAARLGITPQAASRRALAAGVRLDSAARGALASLLDTADPDAAPVADSDGRGSGED</sequence>
<evidence type="ECO:0008006" key="3">
    <source>
        <dbReference type="Google" id="ProtNLM"/>
    </source>
</evidence>
<accession>A0ABQ6K1P7</accession>
<name>A0ABQ6K1P7_9MICO</name>
<proteinExistence type="predicted"/>
<dbReference type="RefSeq" id="WP_284252346.1">
    <property type="nucleotide sequence ID" value="NZ_BSVB01000001.1"/>
</dbReference>
<organism evidence="1 2">
    <name type="scientific">Pseudolysinimonas kribbensis</name>
    <dbReference type="NCBI Taxonomy" id="433641"/>
    <lineage>
        <taxon>Bacteria</taxon>
        <taxon>Bacillati</taxon>
        <taxon>Actinomycetota</taxon>
        <taxon>Actinomycetes</taxon>
        <taxon>Micrococcales</taxon>
        <taxon>Microbacteriaceae</taxon>
        <taxon>Pseudolysinimonas</taxon>
    </lineage>
</organism>
<reference evidence="2" key="1">
    <citation type="journal article" date="2019" name="Int. J. Syst. Evol. Microbiol.">
        <title>The Global Catalogue of Microorganisms (GCM) 10K type strain sequencing project: providing services to taxonomists for standard genome sequencing and annotation.</title>
        <authorList>
            <consortium name="The Broad Institute Genomics Platform"/>
            <consortium name="The Broad Institute Genome Sequencing Center for Infectious Disease"/>
            <person name="Wu L."/>
            <person name="Ma J."/>
        </authorList>
    </citation>
    <scope>NUCLEOTIDE SEQUENCE [LARGE SCALE GENOMIC DNA]</scope>
    <source>
        <strain evidence="2">NBRC 108894</strain>
    </source>
</reference>
<dbReference type="Proteomes" id="UP001157034">
    <property type="component" value="Unassembled WGS sequence"/>
</dbReference>
<protein>
    <recommendedName>
        <fullName evidence="3">DNA-binding protein</fullName>
    </recommendedName>
</protein>
<dbReference type="EMBL" id="BSVB01000001">
    <property type="protein sequence ID" value="GMA93513.1"/>
    <property type="molecule type" value="Genomic_DNA"/>
</dbReference>
<gene>
    <name evidence="1" type="ORF">GCM10025881_03370</name>
</gene>
<keyword evidence="2" id="KW-1185">Reference proteome</keyword>